<reference evidence="2" key="1">
    <citation type="submission" date="2022-11" db="EMBL/GenBank/DDBJ databases">
        <title>Larsenimonas rhizosphaerae sp. nov., isolated from a tidal mudflat.</title>
        <authorList>
            <person name="Lee S.D."/>
            <person name="Kim I.S."/>
        </authorList>
    </citation>
    <scope>NUCLEOTIDE SEQUENCE</scope>
    <source>
        <strain evidence="2">GH2-1</strain>
    </source>
</reference>
<proteinExistence type="predicted"/>
<dbReference type="EMBL" id="JAPIVE010000001">
    <property type="protein sequence ID" value="MCX2523563.1"/>
    <property type="molecule type" value="Genomic_DNA"/>
</dbReference>
<comment type="caution">
    <text evidence="2">The sequence shown here is derived from an EMBL/GenBank/DDBJ whole genome shotgun (WGS) entry which is preliminary data.</text>
</comment>
<gene>
    <name evidence="2" type="ORF">OQ287_04860</name>
</gene>
<sequence length="122" mass="13961">MALYLLTFSVCLVILGFMVVALVLSRRTSRYRTEPGQLLDLLEAALDHRLSEHQWNAVIGYPIRHDDYLEGVRRRCQIIMEQHGQPWRFERQGRLFSAAGMEELDALRSHLAARLGLLGVSA</sequence>
<protein>
    <submittedName>
        <fullName evidence="2">Uncharacterized protein</fullName>
    </submittedName>
</protein>
<accession>A0AA41ZGP1</accession>
<keyword evidence="1" id="KW-0472">Membrane</keyword>
<keyword evidence="1" id="KW-1133">Transmembrane helix</keyword>
<name>A0AA41ZGP1_9GAMM</name>
<dbReference type="AlphaFoldDB" id="A0AA41ZGP1"/>
<keyword evidence="1" id="KW-0812">Transmembrane</keyword>
<keyword evidence="3" id="KW-1185">Reference proteome</keyword>
<evidence type="ECO:0000313" key="2">
    <source>
        <dbReference type="EMBL" id="MCX2523563.1"/>
    </source>
</evidence>
<evidence type="ECO:0000256" key="1">
    <source>
        <dbReference type="SAM" id="Phobius"/>
    </source>
</evidence>
<feature type="transmembrane region" description="Helical" evidence="1">
    <location>
        <begin position="6"/>
        <end position="24"/>
    </location>
</feature>
<dbReference type="RefSeq" id="WP_250937221.1">
    <property type="nucleotide sequence ID" value="NZ_JAMLJK010000001.1"/>
</dbReference>
<organism evidence="2 3">
    <name type="scientific">Larsenimonas rhizosphaerae</name>
    <dbReference type="NCBI Taxonomy" id="2944682"/>
    <lineage>
        <taxon>Bacteria</taxon>
        <taxon>Pseudomonadati</taxon>
        <taxon>Pseudomonadota</taxon>
        <taxon>Gammaproteobacteria</taxon>
        <taxon>Oceanospirillales</taxon>
        <taxon>Halomonadaceae</taxon>
        <taxon>Larsenimonas</taxon>
    </lineage>
</organism>
<dbReference type="Proteomes" id="UP001165678">
    <property type="component" value="Unassembled WGS sequence"/>
</dbReference>
<evidence type="ECO:0000313" key="3">
    <source>
        <dbReference type="Proteomes" id="UP001165678"/>
    </source>
</evidence>